<protein>
    <recommendedName>
        <fullName evidence="3">Gag-pol polyprotein</fullName>
    </recommendedName>
</protein>
<accession>A0AAF0UIV3</accession>
<dbReference type="Proteomes" id="UP001234989">
    <property type="component" value="Chromosome 9"/>
</dbReference>
<feature type="non-terminal residue" evidence="1">
    <location>
        <position position="1"/>
    </location>
</feature>
<keyword evidence="2" id="KW-1185">Reference proteome</keyword>
<name>A0AAF0UIV3_SOLVR</name>
<reference evidence="1" key="1">
    <citation type="submission" date="2023-08" db="EMBL/GenBank/DDBJ databases">
        <title>A de novo genome assembly of Solanum verrucosum Schlechtendal, a Mexican diploid species geographically isolated from the other diploid A-genome species in potato relatives.</title>
        <authorList>
            <person name="Hosaka K."/>
        </authorList>
    </citation>
    <scope>NUCLEOTIDE SEQUENCE</scope>
    <source>
        <tissue evidence="1">Young leaves</tissue>
    </source>
</reference>
<proteinExistence type="predicted"/>
<gene>
    <name evidence="1" type="ORF">MTR67_039915</name>
</gene>
<evidence type="ECO:0000313" key="2">
    <source>
        <dbReference type="Proteomes" id="UP001234989"/>
    </source>
</evidence>
<dbReference type="AlphaFoldDB" id="A0AAF0UIV3"/>
<sequence>VAFQVLAQAMKAQANKEVVVPVNPNVGMSSTRVRDFNRMNLSEFHGSKVEKYPQKFIDEVYKVLMIMGVTTVQSKRMTKIVSRVSKMVVKENCTTMLITDMDTSFLMVHSQQIEEEKLKEKSRETKKARTDDGDFHIRCTRVSIPNPQGVNGDGSSLSTCS</sequence>
<dbReference type="EMBL" id="CP133620">
    <property type="protein sequence ID" value="WMV46530.1"/>
    <property type="molecule type" value="Genomic_DNA"/>
</dbReference>
<evidence type="ECO:0000313" key="1">
    <source>
        <dbReference type="EMBL" id="WMV46530.1"/>
    </source>
</evidence>
<evidence type="ECO:0008006" key="3">
    <source>
        <dbReference type="Google" id="ProtNLM"/>
    </source>
</evidence>
<organism evidence="1 2">
    <name type="scientific">Solanum verrucosum</name>
    <dbReference type="NCBI Taxonomy" id="315347"/>
    <lineage>
        <taxon>Eukaryota</taxon>
        <taxon>Viridiplantae</taxon>
        <taxon>Streptophyta</taxon>
        <taxon>Embryophyta</taxon>
        <taxon>Tracheophyta</taxon>
        <taxon>Spermatophyta</taxon>
        <taxon>Magnoliopsida</taxon>
        <taxon>eudicotyledons</taxon>
        <taxon>Gunneridae</taxon>
        <taxon>Pentapetalae</taxon>
        <taxon>asterids</taxon>
        <taxon>lamiids</taxon>
        <taxon>Solanales</taxon>
        <taxon>Solanaceae</taxon>
        <taxon>Solanoideae</taxon>
        <taxon>Solaneae</taxon>
        <taxon>Solanum</taxon>
    </lineage>
</organism>